<feature type="transmembrane region" description="Helical" evidence="1">
    <location>
        <begin position="111"/>
        <end position="136"/>
    </location>
</feature>
<organism evidence="2 3">
    <name type="scientific">Pedobacter cryoconitis</name>
    <dbReference type="NCBI Taxonomy" id="188932"/>
    <lineage>
        <taxon>Bacteria</taxon>
        <taxon>Pseudomonadati</taxon>
        <taxon>Bacteroidota</taxon>
        <taxon>Sphingobacteriia</taxon>
        <taxon>Sphingobacteriales</taxon>
        <taxon>Sphingobacteriaceae</taxon>
        <taxon>Pedobacter</taxon>
    </lineage>
</organism>
<proteinExistence type="predicted"/>
<name>A0A7X0MK34_9SPHI</name>
<evidence type="ECO:0000256" key="1">
    <source>
        <dbReference type="SAM" id="Phobius"/>
    </source>
</evidence>
<dbReference type="InterPro" id="IPR018750">
    <property type="entry name" value="DUF2306_membrane"/>
</dbReference>
<dbReference type="AlphaFoldDB" id="A0A7X0MK34"/>
<sequence>MRTKKIIWLVFALACILIGLYPTLYFVLDRKFALLKSKDAELLSNVFWNIAFYIHIVAGGIALLIGWTQFSRNLREKNIKLHRQTGKIYVIASLLSAVASLKIAYHATGGLITSIGFTCLGIIWLGTTWLAYSYIIRKQVLLHQQMMLYSYAACFAAVTLRIWLPLLVFLMHDFTPAYRTVSWLCWIPNLLIAYWMGKRLENSPAK</sequence>
<feature type="transmembrane region" description="Helical" evidence="1">
    <location>
        <begin position="7"/>
        <end position="27"/>
    </location>
</feature>
<reference evidence="2 3" key="1">
    <citation type="submission" date="2020-08" db="EMBL/GenBank/DDBJ databases">
        <title>Genomic Encyclopedia of Type Strains, Phase IV (KMG-V): Genome sequencing to study the core and pangenomes of soil and plant-associated prokaryotes.</title>
        <authorList>
            <person name="Whitman W."/>
        </authorList>
    </citation>
    <scope>NUCLEOTIDE SEQUENCE [LARGE SCALE GENOMIC DNA]</scope>
    <source>
        <strain evidence="2 3">M2T3</strain>
    </source>
</reference>
<evidence type="ECO:0000313" key="3">
    <source>
        <dbReference type="Proteomes" id="UP000521017"/>
    </source>
</evidence>
<keyword evidence="1" id="KW-0812">Transmembrane</keyword>
<feature type="transmembrane region" description="Helical" evidence="1">
    <location>
        <begin position="88"/>
        <end position="105"/>
    </location>
</feature>
<keyword evidence="1" id="KW-0472">Membrane</keyword>
<dbReference type="RefSeq" id="WP_184628403.1">
    <property type="nucleotide sequence ID" value="NZ_JACHCC010000012.1"/>
</dbReference>
<comment type="caution">
    <text evidence="2">The sequence shown here is derived from an EMBL/GenBank/DDBJ whole genome shotgun (WGS) entry which is preliminary data.</text>
</comment>
<dbReference type="Pfam" id="PF10067">
    <property type="entry name" value="DUF2306"/>
    <property type="match status" value="1"/>
</dbReference>
<feature type="transmembrane region" description="Helical" evidence="1">
    <location>
        <begin position="47"/>
        <end position="67"/>
    </location>
</feature>
<dbReference type="Proteomes" id="UP000521017">
    <property type="component" value="Unassembled WGS sequence"/>
</dbReference>
<evidence type="ECO:0000313" key="2">
    <source>
        <dbReference type="EMBL" id="MBB6502142.1"/>
    </source>
</evidence>
<protein>
    <submittedName>
        <fullName evidence="2">Putative membrane protein</fullName>
    </submittedName>
</protein>
<dbReference type="EMBL" id="JACHCC010000012">
    <property type="protein sequence ID" value="MBB6502142.1"/>
    <property type="molecule type" value="Genomic_DNA"/>
</dbReference>
<accession>A0A7X0MK34</accession>
<gene>
    <name evidence="2" type="ORF">HDF25_004319</name>
</gene>
<feature type="transmembrane region" description="Helical" evidence="1">
    <location>
        <begin position="148"/>
        <end position="171"/>
    </location>
</feature>
<keyword evidence="1" id="KW-1133">Transmembrane helix</keyword>
<feature type="transmembrane region" description="Helical" evidence="1">
    <location>
        <begin position="177"/>
        <end position="196"/>
    </location>
</feature>